<dbReference type="InterPro" id="IPR012677">
    <property type="entry name" value="Nucleotide-bd_a/b_plait_sf"/>
</dbReference>
<keyword evidence="7" id="KW-1185">Reference proteome</keyword>
<dbReference type="Proteomes" id="UP000274429">
    <property type="component" value="Unassembled WGS sequence"/>
</dbReference>
<evidence type="ECO:0000256" key="2">
    <source>
        <dbReference type="ARBA" id="ARBA00023242"/>
    </source>
</evidence>
<dbReference type="PROSITE" id="PS50102">
    <property type="entry name" value="RRM"/>
    <property type="match status" value="1"/>
</dbReference>
<name>A0A0R3X4B5_HYDTA</name>
<dbReference type="SUPFAM" id="SSF54928">
    <property type="entry name" value="RNA-binding domain, RBD"/>
    <property type="match status" value="1"/>
</dbReference>
<dbReference type="Gene3D" id="3.30.70.330">
    <property type="match status" value="1"/>
</dbReference>
<dbReference type="InterPro" id="IPR025742">
    <property type="entry name" value="CSTF2_hinge"/>
</dbReference>
<feature type="compositionally biased region" description="Low complexity" evidence="4">
    <location>
        <begin position="283"/>
        <end position="293"/>
    </location>
</feature>
<dbReference type="GO" id="GO:0003729">
    <property type="term" value="F:mRNA binding"/>
    <property type="evidence" value="ECO:0007669"/>
    <property type="project" value="TreeGrafter"/>
</dbReference>
<dbReference type="InterPro" id="IPR000504">
    <property type="entry name" value="RRM_dom"/>
</dbReference>
<dbReference type="InterPro" id="IPR035979">
    <property type="entry name" value="RBD_domain_sf"/>
</dbReference>
<dbReference type="Pfam" id="PF14304">
    <property type="entry name" value="CSTF_C"/>
    <property type="match status" value="1"/>
</dbReference>
<gene>
    <name evidence="6" type="ORF">TTAC_LOCUS8228</name>
</gene>
<protein>
    <submittedName>
        <fullName evidence="8">RRM domain-containing protein</fullName>
    </submittedName>
</protein>
<dbReference type="OrthoDB" id="272703at2759"/>
<dbReference type="Gene3D" id="1.10.20.70">
    <property type="entry name" value="Transcription termination and cleavage factor, C-terminal domain"/>
    <property type="match status" value="1"/>
</dbReference>
<feature type="region of interest" description="Disordered" evidence="4">
    <location>
        <begin position="202"/>
        <end position="333"/>
    </location>
</feature>
<evidence type="ECO:0000256" key="4">
    <source>
        <dbReference type="SAM" id="MobiDB-lite"/>
    </source>
</evidence>
<dbReference type="AlphaFoldDB" id="A0A0R3X4B5"/>
<proteinExistence type="predicted"/>
<dbReference type="InterPro" id="IPR038192">
    <property type="entry name" value="CSTF_C_sf"/>
</dbReference>
<dbReference type="SMART" id="SM00360">
    <property type="entry name" value="RRM"/>
    <property type="match status" value="1"/>
</dbReference>
<dbReference type="WBParaSite" id="TTAC_0000824301-mRNA-1">
    <property type="protein sequence ID" value="TTAC_0000824301-mRNA-1"/>
    <property type="gene ID" value="TTAC_0000824301"/>
</dbReference>
<accession>A0A0R3X4B5</accession>
<dbReference type="Pfam" id="PF14327">
    <property type="entry name" value="CSTF2_hinge"/>
    <property type="match status" value="1"/>
</dbReference>
<keyword evidence="2" id="KW-0539">Nucleus</keyword>
<dbReference type="EMBL" id="UYWX01020468">
    <property type="protein sequence ID" value="VDM32744.1"/>
    <property type="molecule type" value="Genomic_DNA"/>
</dbReference>
<evidence type="ECO:0000313" key="8">
    <source>
        <dbReference type="WBParaSite" id="TTAC_0000824301-mRNA-1"/>
    </source>
</evidence>
<evidence type="ECO:0000256" key="3">
    <source>
        <dbReference type="PROSITE-ProRule" id="PRU00176"/>
    </source>
</evidence>
<reference evidence="8" key="1">
    <citation type="submission" date="2017-02" db="UniProtKB">
        <authorList>
            <consortium name="WormBaseParasite"/>
        </authorList>
    </citation>
    <scope>IDENTIFICATION</scope>
</reference>
<sequence length="402" mass="42794">MQSAPIIQGKESAEKTARSIFVGNIPYEATEEKLVELFSKAGPVVSFRLVYDRESGKPKGYGFCEYANPAIAASALRNLQNIEFNGRPLRIGAAAGEQNSAEIALTNPSVGPPLENPYGNPVDPAKAPEAISRAVASLPPEQMYELMKQMKLCIQNNPNEARNMLLQNPQLAYALLQAQVVMKIVDPKVAIAMLNRTHDQIPPLRPENVPSGMCKLPESGVGGGGDVNKPPQQSFSAIPMNGDQFSNHPSAFPGEFPPEQLQQPMGGPGMYGGFQPPPPQQPQPHQVPGGFPHLPHPSPSGPLGQPSAFSVGAPQPGGPPQPTTAHSTSGISSLDQLNPAISAALKAGSGGNVTGLPQKEEEKLGLIMQVLALSEEYIAQLPEDQRRSIRILKEQVGKRSGF</sequence>
<dbReference type="CDD" id="cd12398">
    <property type="entry name" value="RRM_CSTF2_RNA15_like"/>
    <property type="match status" value="1"/>
</dbReference>
<comment type="subcellular location">
    <subcellularLocation>
        <location evidence="1">Nucleus</location>
    </subcellularLocation>
</comment>
<feature type="domain" description="RRM" evidence="5">
    <location>
        <begin position="18"/>
        <end position="96"/>
    </location>
</feature>
<evidence type="ECO:0000256" key="1">
    <source>
        <dbReference type="ARBA" id="ARBA00004123"/>
    </source>
</evidence>
<evidence type="ECO:0000259" key="5">
    <source>
        <dbReference type="PROSITE" id="PS50102"/>
    </source>
</evidence>
<dbReference type="GO" id="GO:0031124">
    <property type="term" value="P:mRNA 3'-end processing"/>
    <property type="evidence" value="ECO:0007669"/>
    <property type="project" value="InterPro"/>
</dbReference>
<organism evidence="8">
    <name type="scientific">Hydatigena taeniaeformis</name>
    <name type="common">Feline tapeworm</name>
    <name type="synonym">Taenia taeniaeformis</name>
    <dbReference type="NCBI Taxonomy" id="6205"/>
    <lineage>
        <taxon>Eukaryota</taxon>
        <taxon>Metazoa</taxon>
        <taxon>Spiralia</taxon>
        <taxon>Lophotrochozoa</taxon>
        <taxon>Platyhelminthes</taxon>
        <taxon>Cestoda</taxon>
        <taxon>Eucestoda</taxon>
        <taxon>Cyclophyllidea</taxon>
        <taxon>Taeniidae</taxon>
        <taxon>Hydatigera</taxon>
    </lineage>
</organism>
<dbReference type="InterPro" id="IPR026896">
    <property type="entry name" value="CSTF_C"/>
</dbReference>
<dbReference type="PANTHER" id="PTHR45735:SF2">
    <property type="entry name" value="CLEAVAGE STIMULATION FACTOR SUBUNIT 2"/>
    <property type="match status" value="1"/>
</dbReference>
<reference evidence="6 7" key="2">
    <citation type="submission" date="2018-11" db="EMBL/GenBank/DDBJ databases">
        <authorList>
            <consortium name="Pathogen Informatics"/>
        </authorList>
    </citation>
    <scope>NUCLEOTIDE SEQUENCE [LARGE SCALE GENOMIC DNA]</scope>
</reference>
<dbReference type="Gene3D" id="1.25.40.630">
    <property type="match status" value="1"/>
</dbReference>
<dbReference type="GO" id="GO:0005847">
    <property type="term" value="C:mRNA cleavage and polyadenylation specificity factor complex"/>
    <property type="evidence" value="ECO:0007669"/>
    <property type="project" value="TreeGrafter"/>
</dbReference>
<evidence type="ECO:0000313" key="6">
    <source>
        <dbReference type="EMBL" id="VDM32744.1"/>
    </source>
</evidence>
<dbReference type="Pfam" id="PF00076">
    <property type="entry name" value="RRM_1"/>
    <property type="match status" value="1"/>
</dbReference>
<keyword evidence="3" id="KW-0694">RNA-binding</keyword>
<dbReference type="STRING" id="6205.A0A0R3X4B5"/>
<dbReference type="PANTHER" id="PTHR45735">
    <property type="entry name" value="CLEAVAGE STIMULATION FACTOR SUBUNIT 2"/>
    <property type="match status" value="1"/>
</dbReference>
<dbReference type="FunFam" id="1.25.40.630:FF:000001">
    <property type="entry name" value="Cleavage stimulation factor subunit 2"/>
    <property type="match status" value="1"/>
</dbReference>
<evidence type="ECO:0000313" key="7">
    <source>
        <dbReference type="Proteomes" id="UP000274429"/>
    </source>
</evidence>